<dbReference type="AlphaFoldDB" id="A0A8J5F8F5"/>
<proteinExistence type="predicted"/>
<gene>
    <name evidence="1" type="ORF">ZIOFF_060323</name>
</gene>
<keyword evidence="2" id="KW-1185">Reference proteome</keyword>
<dbReference type="Proteomes" id="UP000734854">
    <property type="component" value="Unassembled WGS sequence"/>
</dbReference>
<evidence type="ECO:0000313" key="1">
    <source>
        <dbReference type="EMBL" id="KAG6483671.1"/>
    </source>
</evidence>
<accession>A0A8J5F8F5</accession>
<name>A0A8J5F8F5_ZINOF</name>
<dbReference type="EMBL" id="JACMSC010000016">
    <property type="protein sequence ID" value="KAG6483671.1"/>
    <property type="molecule type" value="Genomic_DNA"/>
</dbReference>
<comment type="caution">
    <text evidence="1">The sequence shown here is derived from an EMBL/GenBank/DDBJ whole genome shotgun (WGS) entry which is preliminary data.</text>
</comment>
<evidence type="ECO:0000313" key="2">
    <source>
        <dbReference type="Proteomes" id="UP000734854"/>
    </source>
</evidence>
<reference evidence="1 2" key="1">
    <citation type="submission" date="2020-08" db="EMBL/GenBank/DDBJ databases">
        <title>Plant Genome Project.</title>
        <authorList>
            <person name="Zhang R.-G."/>
        </authorList>
    </citation>
    <scope>NUCLEOTIDE SEQUENCE [LARGE SCALE GENOMIC DNA]</scope>
    <source>
        <tissue evidence="1">Rhizome</tissue>
    </source>
</reference>
<organism evidence="1 2">
    <name type="scientific">Zingiber officinale</name>
    <name type="common">Ginger</name>
    <name type="synonym">Amomum zingiber</name>
    <dbReference type="NCBI Taxonomy" id="94328"/>
    <lineage>
        <taxon>Eukaryota</taxon>
        <taxon>Viridiplantae</taxon>
        <taxon>Streptophyta</taxon>
        <taxon>Embryophyta</taxon>
        <taxon>Tracheophyta</taxon>
        <taxon>Spermatophyta</taxon>
        <taxon>Magnoliopsida</taxon>
        <taxon>Liliopsida</taxon>
        <taxon>Zingiberales</taxon>
        <taxon>Zingiberaceae</taxon>
        <taxon>Zingiber</taxon>
    </lineage>
</organism>
<sequence length="204" mass="22029">MAKGNADSKSPRPIPSVPSSLILYASTPTQRHRRPTLAATPAASSVLATKHHLASPFPGRGVMVSGSEIRSRQQVVSVVDMLGYQEFLLLVGLSLVFHRAQIFDRVSSYSGGSVEDLQANGSSLDHRIGGYGKEKVLNGGTRDAEGKMSRTDSFVDAFDRFLPCGCLRLAFLGRRCGLVSSLWDVFLLEVSVEGEDESLDMAEV</sequence>
<protein>
    <submittedName>
        <fullName evidence="1">Uncharacterized protein</fullName>
    </submittedName>
</protein>